<dbReference type="RefSeq" id="WP_259055757.1">
    <property type="nucleotide sequence ID" value="NZ_JANUCT010000012.1"/>
</dbReference>
<keyword evidence="3" id="KW-1185">Reference proteome</keyword>
<evidence type="ECO:0000313" key="3">
    <source>
        <dbReference type="Proteomes" id="UP001204445"/>
    </source>
</evidence>
<dbReference type="Proteomes" id="UP001204445">
    <property type="component" value="Unassembled WGS sequence"/>
</dbReference>
<keyword evidence="2" id="KW-0456">Lyase</keyword>
<dbReference type="CDD" id="cd00377">
    <property type="entry name" value="ICL_PEPM"/>
    <property type="match status" value="1"/>
</dbReference>
<dbReference type="Pfam" id="PF13714">
    <property type="entry name" value="PEP_mutase"/>
    <property type="match status" value="1"/>
</dbReference>
<dbReference type="GO" id="GO:0046872">
    <property type="term" value="F:metal ion binding"/>
    <property type="evidence" value="ECO:0007669"/>
    <property type="project" value="UniProtKB-KW"/>
</dbReference>
<evidence type="ECO:0000256" key="1">
    <source>
        <dbReference type="ARBA" id="ARBA00022723"/>
    </source>
</evidence>
<reference evidence="2" key="1">
    <citation type="submission" date="2022-08" db="EMBL/GenBank/DDBJ databases">
        <title>Genomic Encyclopedia of Type Strains, Phase III (KMG-III): the genomes of soil and plant-associated and newly described type strains.</title>
        <authorList>
            <person name="Whitman W."/>
        </authorList>
    </citation>
    <scope>NUCLEOTIDE SEQUENCE</scope>
    <source>
        <strain evidence="2">HMT 1</strain>
    </source>
</reference>
<gene>
    <name evidence="2" type="ORF">J2T55_001814</name>
</gene>
<dbReference type="InterPro" id="IPR039556">
    <property type="entry name" value="ICL/PEPM"/>
</dbReference>
<evidence type="ECO:0000313" key="2">
    <source>
        <dbReference type="EMBL" id="MCS3903782.1"/>
    </source>
</evidence>
<dbReference type="InterPro" id="IPR015813">
    <property type="entry name" value="Pyrv/PenolPyrv_kinase-like_dom"/>
</dbReference>
<dbReference type="AlphaFoldDB" id="A0AAE3HNC5"/>
<keyword evidence="1" id="KW-0479">Metal-binding</keyword>
<dbReference type="PANTHER" id="PTHR42905:SF5">
    <property type="entry name" value="CARBOXYVINYL-CARBOXYPHOSPHONATE PHOSPHORYLMUTASE, CHLOROPLASTIC"/>
    <property type="match status" value="1"/>
</dbReference>
<dbReference type="EMBL" id="JANUCT010000012">
    <property type="protein sequence ID" value="MCS3903782.1"/>
    <property type="molecule type" value="Genomic_DNA"/>
</dbReference>
<accession>A0AAE3HNC5</accession>
<dbReference type="InterPro" id="IPR040442">
    <property type="entry name" value="Pyrv_kinase-like_dom_sf"/>
</dbReference>
<organism evidence="2 3">
    <name type="scientific">Methylohalomonas lacus</name>
    <dbReference type="NCBI Taxonomy" id="398773"/>
    <lineage>
        <taxon>Bacteria</taxon>
        <taxon>Pseudomonadati</taxon>
        <taxon>Pseudomonadota</taxon>
        <taxon>Gammaproteobacteria</taxon>
        <taxon>Methylohalomonadales</taxon>
        <taxon>Methylohalomonadaceae</taxon>
        <taxon>Methylohalomonas</taxon>
    </lineage>
</organism>
<comment type="caution">
    <text evidence="2">The sequence shown here is derived from an EMBL/GenBank/DDBJ whole genome shotgun (WGS) entry which is preliminary data.</text>
</comment>
<protein>
    <submittedName>
        <fullName evidence="2">2-methylisocitrate lyase-like PEP mutase family enzyme</fullName>
    </submittedName>
</protein>
<proteinExistence type="predicted"/>
<dbReference type="SUPFAM" id="SSF51621">
    <property type="entry name" value="Phosphoenolpyruvate/pyruvate domain"/>
    <property type="match status" value="1"/>
</dbReference>
<dbReference type="GO" id="GO:0016833">
    <property type="term" value="F:oxo-acid-lyase activity"/>
    <property type="evidence" value="ECO:0007669"/>
    <property type="project" value="UniProtKB-ARBA"/>
</dbReference>
<dbReference type="PANTHER" id="PTHR42905">
    <property type="entry name" value="PHOSPHOENOLPYRUVATE CARBOXYLASE"/>
    <property type="match status" value="1"/>
</dbReference>
<name>A0AAE3HNC5_9GAMM</name>
<sequence>MSDKQTAAGRLREQMQQPGIIRMLGAHDVLGALMIEQAGFESVFVGGFGTSASMLGLPDINFLGLTEMVDATRRMCERLTIPVLADADTGHGDIHNVMRCVQQFEGAGAAGIILEDQAFPKRCGHFGNKQTIEKDDMVLKFRAAVEARRDPDFVFVARTDARETHGLDAAIDRVNAYCEAGADFAFIEAPLSVEELQTICERVPYPKFVNMLVFGKTPILSAAELEAMGFKLVVAPIDSVLLAAKGMRDLAEAFKRDGHTQAMTHEMVDFEAIKEILGLPEYASLRERFQQKD</sequence>
<dbReference type="Gene3D" id="3.20.20.60">
    <property type="entry name" value="Phosphoenolpyruvate-binding domains"/>
    <property type="match status" value="1"/>
</dbReference>